<comment type="caution">
    <text evidence="1">The sequence shown here is derived from an EMBL/GenBank/DDBJ whole genome shotgun (WGS) entry which is preliminary data.</text>
</comment>
<evidence type="ECO:0000313" key="2">
    <source>
        <dbReference type="Proteomes" id="UP000828941"/>
    </source>
</evidence>
<proteinExistence type="predicted"/>
<sequence length="167" mass="18738">MSHRKVHSHGSIPFSWEDKPGVSKTANRDYSIHVGLGSVDAAVHQKLTTQAAAIEDDKKIPLPPCPLQPPPRSTSGKGLRWQQDPFLVAYKECTKTDKLKKKTLGSANSKVRKTKSIFSCKASTDAKDDHFVKLPRLPRLPRDHRSRSLTLGNGDKHKLDFTYETWI</sequence>
<protein>
    <submittedName>
        <fullName evidence="1">Uncharacterized protein</fullName>
    </submittedName>
</protein>
<name>A0ACB9MUJ9_BAUVA</name>
<gene>
    <name evidence="1" type="ORF">L6164_019793</name>
</gene>
<evidence type="ECO:0000313" key="1">
    <source>
        <dbReference type="EMBL" id="KAI4327317.1"/>
    </source>
</evidence>
<reference evidence="1 2" key="1">
    <citation type="journal article" date="2022" name="DNA Res.">
        <title>Chromosomal-level genome assembly of the orchid tree Bauhinia variegata (Leguminosae; Cercidoideae) supports the allotetraploid origin hypothesis of Bauhinia.</title>
        <authorList>
            <person name="Zhong Y."/>
            <person name="Chen Y."/>
            <person name="Zheng D."/>
            <person name="Pang J."/>
            <person name="Liu Y."/>
            <person name="Luo S."/>
            <person name="Meng S."/>
            <person name="Qian L."/>
            <person name="Wei D."/>
            <person name="Dai S."/>
            <person name="Zhou R."/>
        </authorList>
    </citation>
    <scope>NUCLEOTIDE SEQUENCE [LARGE SCALE GENOMIC DNA]</scope>
    <source>
        <strain evidence="1">BV-YZ2020</strain>
    </source>
</reference>
<dbReference type="Proteomes" id="UP000828941">
    <property type="component" value="Chromosome 8"/>
</dbReference>
<accession>A0ACB9MUJ9</accession>
<dbReference type="EMBL" id="CM039433">
    <property type="protein sequence ID" value="KAI4327317.1"/>
    <property type="molecule type" value="Genomic_DNA"/>
</dbReference>
<organism evidence="1 2">
    <name type="scientific">Bauhinia variegata</name>
    <name type="common">Purple orchid tree</name>
    <name type="synonym">Phanera variegata</name>
    <dbReference type="NCBI Taxonomy" id="167791"/>
    <lineage>
        <taxon>Eukaryota</taxon>
        <taxon>Viridiplantae</taxon>
        <taxon>Streptophyta</taxon>
        <taxon>Embryophyta</taxon>
        <taxon>Tracheophyta</taxon>
        <taxon>Spermatophyta</taxon>
        <taxon>Magnoliopsida</taxon>
        <taxon>eudicotyledons</taxon>
        <taxon>Gunneridae</taxon>
        <taxon>Pentapetalae</taxon>
        <taxon>rosids</taxon>
        <taxon>fabids</taxon>
        <taxon>Fabales</taxon>
        <taxon>Fabaceae</taxon>
        <taxon>Cercidoideae</taxon>
        <taxon>Cercideae</taxon>
        <taxon>Bauhiniinae</taxon>
        <taxon>Bauhinia</taxon>
    </lineage>
</organism>
<keyword evidence="2" id="KW-1185">Reference proteome</keyword>